<evidence type="ECO:0000256" key="1">
    <source>
        <dbReference type="ARBA" id="ARBA00004123"/>
    </source>
</evidence>
<keyword evidence="2" id="KW-0479">Metal-binding</keyword>
<dbReference type="SMART" id="SM00355">
    <property type="entry name" value="ZnF_C2H2"/>
    <property type="match status" value="2"/>
</dbReference>
<feature type="compositionally biased region" description="Low complexity" evidence="8">
    <location>
        <begin position="314"/>
        <end position="326"/>
    </location>
</feature>
<name>A0A9P8ECX3_AURME</name>
<dbReference type="FunFam" id="3.30.160.60:FF:000576">
    <property type="entry name" value="C2H2 transcription factor (AmdX)"/>
    <property type="match status" value="1"/>
</dbReference>
<reference evidence="10" key="1">
    <citation type="journal article" date="2021" name="J Fungi (Basel)">
        <title>Virulence traits and population genomics of the black yeast Aureobasidium melanogenum.</title>
        <authorList>
            <person name="Cernosa A."/>
            <person name="Sun X."/>
            <person name="Gostincar C."/>
            <person name="Fang C."/>
            <person name="Gunde-Cimerman N."/>
            <person name="Song Z."/>
        </authorList>
    </citation>
    <scope>NUCLEOTIDE SEQUENCE</scope>
    <source>
        <strain evidence="10">EXF-9911</strain>
    </source>
</reference>
<protein>
    <recommendedName>
        <fullName evidence="9">C2H2-type domain-containing protein</fullName>
    </recommendedName>
</protein>
<feature type="region of interest" description="Disordered" evidence="8">
    <location>
        <begin position="305"/>
        <end position="329"/>
    </location>
</feature>
<feature type="region of interest" description="Disordered" evidence="8">
    <location>
        <begin position="27"/>
        <end position="51"/>
    </location>
</feature>
<evidence type="ECO:0000256" key="6">
    <source>
        <dbReference type="ARBA" id="ARBA00023242"/>
    </source>
</evidence>
<dbReference type="PANTHER" id="PTHR40626:SF13">
    <property type="entry name" value="RESPIRATION FACTOR 2-RELATED"/>
    <property type="match status" value="1"/>
</dbReference>
<dbReference type="GO" id="GO:0000978">
    <property type="term" value="F:RNA polymerase II cis-regulatory region sequence-specific DNA binding"/>
    <property type="evidence" value="ECO:0007669"/>
    <property type="project" value="InterPro"/>
</dbReference>
<dbReference type="GO" id="GO:0006351">
    <property type="term" value="P:DNA-templated transcription"/>
    <property type="evidence" value="ECO:0007669"/>
    <property type="project" value="InterPro"/>
</dbReference>
<feature type="compositionally biased region" description="Low complexity" evidence="8">
    <location>
        <begin position="132"/>
        <end position="143"/>
    </location>
</feature>
<evidence type="ECO:0000256" key="5">
    <source>
        <dbReference type="ARBA" id="ARBA00022833"/>
    </source>
</evidence>
<feature type="non-terminal residue" evidence="10">
    <location>
        <position position="1149"/>
    </location>
</feature>
<comment type="subcellular location">
    <subcellularLocation>
        <location evidence="1">Nucleus</location>
    </subcellularLocation>
</comment>
<keyword evidence="3" id="KW-0677">Repeat</keyword>
<proteinExistence type="predicted"/>
<feature type="compositionally biased region" description="Low complexity" evidence="8">
    <location>
        <begin position="425"/>
        <end position="451"/>
    </location>
</feature>
<dbReference type="GO" id="GO:0005634">
    <property type="term" value="C:nucleus"/>
    <property type="evidence" value="ECO:0007669"/>
    <property type="project" value="UniProtKB-SubCell"/>
</dbReference>
<evidence type="ECO:0000256" key="7">
    <source>
        <dbReference type="PROSITE-ProRule" id="PRU00042"/>
    </source>
</evidence>
<dbReference type="SUPFAM" id="SSF57667">
    <property type="entry name" value="beta-beta-alpha zinc fingers"/>
    <property type="match status" value="1"/>
</dbReference>
<dbReference type="InterPro" id="IPR013087">
    <property type="entry name" value="Znf_C2H2_type"/>
</dbReference>
<feature type="region of interest" description="Disordered" evidence="8">
    <location>
        <begin position="1"/>
        <end position="20"/>
    </location>
</feature>
<dbReference type="EMBL" id="JAHFXF010000444">
    <property type="protein sequence ID" value="KAG9687636.1"/>
    <property type="molecule type" value="Genomic_DNA"/>
</dbReference>
<accession>A0A9P8ECX3</accession>
<feature type="region of interest" description="Disordered" evidence="8">
    <location>
        <begin position="419"/>
        <end position="451"/>
    </location>
</feature>
<dbReference type="FunFam" id="3.30.160.60:FF:000145">
    <property type="entry name" value="Zinc finger protein 574"/>
    <property type="match status" value="1"/>
</dbReference>
<dbReference type="GO" id="GO:0000785">
    <property type="term" value="C:chromatin"/>
    <property type="evidence" value="ECO:0007669"/>
    <property type="project" value="TreeGrafter"/>
</dbReference>
<evidence type="ECO:0000256" key="2">
    <source>
        <dbReference type="ARBA" id="ARBA00022723"/>
    </source>
</evidence>
<dbReference type="Gene3D" id="3.30.160.60">
    <property type="entry name" value="Classic Zinc Finger"/>
    <property type="match status" value="2"/>
</dbReference>
<evidence type="ECO:0000313" key="11">
    <source>
        <dbReference type="Proteomes" id="UP000779574"/>
    </source>
</evidence>
<dbReference type="InterPro" id="IPR007219">
    <property type="entry name" value="XnlR_reg_dom"/>
</dbReference>
<keyword evidence="6" id="KW-0539">Nucleus</keyword>
<dbReference type="Pfam" id="PF04082">
    <property type="entry name" value="Fungal_trans"/>
    <property type="match status" value="1"/>
</dbReference>
<keyword evidence="5" id="KW-0862">Zinc</keyword>
<gene>
    <name evidence="10" type="ORF">KCU76_g10177</name>
</gene>
<feature type="domain" description="C2H2-type" evidence="9">
    <location>
        <begin position="49"/>
        <end position="76"/>
    </location>
</feature>
<evidence type="ECO:0000313" key="10">
    <source>
        <dbReference type="EMBL" id="KAG9687636.1"/>
    </source>
</evidence>
<feature type="compositionally biased region" description="Polar residues" evidence="8">
    <location>
        <begin position="377"/>
        <end position="392"/>
    </location>
</feature>
<evidence type="ECO:0000256" key="3">
    <source>
        <dbReference type="ARBA" id="ARBA00022737"/>
    </source>
</evidence>
<dbReference type="GO" id="GO:0008270">
    <property type="term" value="F:zinc ion binding"/>
    <property type="evidence" value="ECO:0007669"/>
    <property type="project" value="UniProtKB-KW"/>
</dbReference>
<dbReference type="GO" id="GO:0000981">
    <property type="term" value="F:DNA-binding transcription factor activity, RNA polymerase II-specific"/>
    <property type="evidence" value="ECO:0007669"/>
    <property type="project" value="InterPro"/>
</dbReference>
<evidence type="ECO:0000259" key="9">
    <source>
        <dbReference type="PROSITE" id="PS50157"/>
    </source>
</evidence>
<dbReference type="Proteomes" id="UP000779574">
    <property type="component" value="Unassembled WGS sequence"/>
</dbReference>
<dbReference type="OrthoDB" id="6077919at2759"/>
<dbReference type="Pfam" id="PF00096">
    <property type="entry name" value="zf-C2H2"/>
    <property type="match status" value="2"/>
</dbReference>
<comment type="caution">
    <text evidence="10">The sequence shown here is derived from an EMBL/GenBank/DDBJ whole genome shotgun (WGS) entry which is preliminary data.</text>
</comment>
<feature type="region of interest" description="Disordered" evidence="8">
    <location>
        <begin position="373"/>
        <end position="395"/>
    </location>
</feature>
<sequence>MLTELTTMDQSPDDISPGSAELAVTAPANQAAKTQSKFPPPKTDKPRPHVCGTCGRSFARLEHLKRHERSHTKEKPFECQECKRCFARRDLLLRHQQKLHFTNNPSSRPKNNRRESTSGPVNGGRVRKGSIANAGTATTNAGGRPRANTLGHLDLGSLGLMGVVPVDAQRPTHASMAHHRMSMNNQQRPSNLDLNGINSMTHPGMNQQDGFDLSRVDTHTSHMDFGEPLTHIHTAPAYTSMQPSELEQLFTPGGNTVNPAQLHFAASTASQPINLQNFHMNQFDLFGQGDDFAWMRDWDSAQMQSHTNNEVIDQSSPSQFSTASQSGYSETVADNPFHINLSQAGWNPNDMQALMTPGALNLDILSTGLPSIDPPLNTISPQNLHDPSSTNDTKLDTLMMHSGVSDSLSGMHFNQFQQPTLSNFDSDSPSISSSSVPDSARQSSVTSISTDSITDATRQALLQSLSQQSAFSHRKFSQPSVSSPLSPRPQGPNLPSTADLQRYINAYIQYFHSHLPFLHIPTLSFDSPEYMMNLRSAGSQVSASHTGVVGGGGCLILAMAAIGALYEYDHQASKELFDSAKKMIQLYLEERRKADMSAAVNGGQYFSTENSSHNTPLWLVQAMLLNVIYGHYCGDKTAADIASNHCAALVSLARAAELAHPASSHDNFGDVKDEKPDVNMEDGSSPFNGHTTIHLQWLKWKEVEERKRTLFAIFILSGLLVIAYNQTPAITNSEILLALPCDEELWTADSAREWAARGGAQAAESSATPFSAALSDLLTANQRQQNMYGYNRYSPNGDSNGVGSQLRPSTFGCLILINALHNYIWETRSRHIGRQWTAQETESMVAHIEPALNAWQAAWKANDRHKLQRPNPFGLGPLAADSIPLLDLAFVRLFVNLGRSKEAFWQRDFEAMSEELACGIDIAQTGSPDNTSNGSSADSPGFLQGAYSHGQAQSSGHSSKRERHLRKAAFYAADSLVISSKCNLTFADSSAHELPIQSALCFLDCAQVLAEWETTVQERIGRYVGVLGQADVDYGQVPAVMLLDTEDVELLTKMESICTVMEEKMAMQAKMLAHEMDTLDPNISMGIPSPLERLNGLSKCGLGSRILRMTAQMLEKAAVWPVTHVMASALETQAAHADRRAESSVTAVA</sequence>
<dbReference type="CDD" id="cd12148">
    <property type="entry name" value="fungal_TF_MHR"/>
    <property type="match status" value="1"/>
</dbReference>
<feature type="compositionally biased region" description="Polar residues" evidence="8">
    <location>
        <begin position="1"/>
        <end position="10"/>
    </location>
</feature>
<feature type="region of interest" description="Disordered" evidence="8">
    <location>
        <begin position="476"/>
        <end position="496"/>
    </location>
</feature>
<dbReference type="InterPro" id="IPR051059">
    <property type="entry name" value="VerF-like"/>
</dbReference>
<feature type="compositionally biased region" description="Polar residues" evidence="8">
    <location>
        <begin position="27"/>
        <end position="37"/>
    </location>
</feature>
<evidence type="ECO:0000256" key="8">
    <source>
        <dbReference type="SAM" id="MobiDB-lite"/>
    </source>
</evidence>
<evidence type="ECO:0000256" key="4">
    <source>
        <dbReference type="ARBA" id="ARBA00022771"/>
    </source>
</evidence>
<dbReference type="AlphaFoldDB" id="A0A9P8ECX3"/>
<dbReference type="PROSITE" id="PS50157">
    <property type="entry name" value="ZINC_FINGER_C2H2_2"/>
    <property type="match status" value="2"/>
</dbReference>
<keyword evidence="4 7" id="KW-0863">Zinc-finger</keyword>
<reference evidence="10" key="2">
    <citation type="submission" date="2021-08" db="EMBL/GenBank/DDBJ databases">
        <authorList>
            <person name="Gostincar C."/>
            <person name="Sun X."/>
            <person name="Song Z."/>
            <person name="Gunde-Cimerman N."/>
        </authorList>
    </citation>
    <scope>NUCLEOTIDE SEQUENCE</scope>
    <source>
        <strain evidence="10">EXF-9911</strain>
    </source>
</reference>
<dbReference type="InterPro" id="IPR036236">
    <property type="entry name" value="Znf_C2H2_sf"/>
</dbReference>
<feature type="region of interest" description="Disordered" evidence="8">
    <location>
        <begin position="98"/>
        <end position="148"/>
    </location>
</feature>
<dbReference type="PANTHER" id="PTHR40626">
    <property type="entry name" value="MIP31509P"/>
    <property type="match status" value="1"/>
</dbReference>
<feature type="domain" description="C2H2-type" evidence="9">
    <location>
        <begin position="77"/>
        <end position="105"/>
    </location>
</feature>
<dbReference type="PROSITE" id="PS00028">
    <property type="entry name" value="ZINC_FINGER_C2H2_1"/>
    <property type="match status" value="2"/>
</dbReference>
<organism evidence="10 11">
    <name type="scientific">Aureobasidium melanogenum</name>
    <name type="common">Aureobasidium pullulans var. melanogenum</name>
    <dbReference type="NCBI Taxonomy" id="46634"/>
    <lineage>
        <taxon>Eukaryota</taxon>
        <taxon>Fungi</taxon>
        <taxon>Dikarya</taxon>
        <taxon>Ascomycota</taxon>
        <taxon>Pezizomycotina</taxon>
        <taxon>Dothideomycetes</taxon>
        <taxon>Dothideomycetidae</taxon>
        <taxon>Dothideales</taxon>
        <taxon>Saccotheciaceae</taxon>
        <taxon>Aureobasidium</taxon>
    </lineage>
</organism>